<keyword evidence="7" id="KW-1185">Reference proteome</keyword>
<evidence type="ECO:0000313" key="6">
    <source>
        <dbReference type="EMBL" id="RYB07304.1"/>
    </source>
</evidence>
<dbReference type="CDD" id="cd13692">
    <property type="entry name" value="PBP2_BztA"/>
    <property type="match status" value="1"/>
</dbReference>
<protein>
    <submittedName>
        <fullName evidence="6">Amino acid ABC transporter substrate-binding protein</fullName>
    </submittedName>
</protein>
<evidence type="ECO:0000256" key="3">
    <source>
        <dbReference type="ARBA" id="ARBA00022729"/>
    </source>
</evidence>
<dbReference type="InterPro" id="IPR051455">
    <property type="entry name" value="Bact_solute-bind_prot3"/>
</dbReference>
<accession>A0A4Q2RHU0</accession>
<dbReference type="Pfam" id="PF00497">
    <property type="entry name" value="SBP_bac_3"/>
    <property type="match status" value="1"/>
</dbReference>
<comment type="similarity">
    <text evidence="1">Belongs to the bacterial solute-binding protein 3 family.</text>
</comment>
<dbReference type="SMART" id="SM00062">
    <property type="entry name" value="PBPb"/>
    <property type="match status" value="1"/>
</dbReference>
<dbReference type="PANTHER" id="PTHR30085:SF7">
    <property type="entry name" value="AMINO-ACID ABC TRANSPORTER-BINDING PROTEIN YHDW-RELATED"/>
    <property type="match status" value="1"/>
</dbReference>
<evidence type="ECO:0000313" key="7">
    <source>
        <dbReference type="Proteomes" id="UP000289411"/>
    </source>
</evidence>
<dbReference type="RefSeq" id="WP_129217693.1">
    <property type="nucleotide sequence ID" value="NZ_QYBC01000002.1"/>
</dbReference>
<organism evidence="6 7">
    <name type="scientific">Lichenibacterium ramalinae</name>
    <dbReference type="NCBI Taxonomy" id="2316527"/>
    <lineage>
        <taxon>Bacteria</taxon>
        <taxon>Pseudomonadati</taxon>
        <taxon>Pseudomonadota</taxon>
        <taxon>Alphaproteobacteria</taxon>
        <taxon>Hyphomicrobiales</taxon>
        <taxon>Lichenihabitantaceae</taxon>
        <taxon>Lichenibacterium</taxon>
    </lineage>
</organism>
<dbReference type="GO" id="GO:0006865">
    <property type="term" value="P:amino acid transport"/>
    <property type="evidence" value="ECO:0007669"/>
    <property type="project" value="TreeGrafter"/>
</dbReference>
<dbReference type="InterPro" id="IPR001638">
    <property type="entry name" value="Solute-binding_3/MltF_N"/>
</dbReference>
<feature type="chain" id="PRO_5020577000" evidence="4">
    <location>
        <begin position="24"/>
        <end position="345"/>
    </location>
</feature>
<feature type="signal peptide" evidence="4">
    <location>
        <begin position="1"/>
        <end position="23"/>
    </location>
</feature>
<dbReference type="Proteomes" id="UP000289411">
    <property type="component" value="Unassembled WGS sequence"/>
</dbReference>
<evidence type="ECO:0000256" key="2">
    <source>
        <dbReference type="ARBA" id="ARBA00022448"/>
    </source>
</evidence>
<sequence>MRFPGRCRAALLGFALGSALVGAAEWPAAASTLDTVKARGVLVCGINPNLPGFGMPDGQGGFKGLNADLCRAVAAAVLGDAAKVRFMALTAPTRFTALQSGAVDVLMHNSTWTLSRDTGLGISLTGIDFYDGQAFMVHRGSRVASLSDLAGASVCMQQGSTAELNASDYFRTRGIAFEPVTFADDDQAAQAFQSGRCDALTSDATALAATRLKLARPDEAETLPEIISKEPIGPAVRKGDDGWFDIVRWTLFALIDAEDLGVTRANARGQAASKLPEIRRLLGTEGGLGKGLGLADDWALSAIAAVGNYGEVFDRNLGAGSALKIPRGPNASWLKGGLMYAPPVR</sequence>
<feature type="domain" description="Solute-binding protein family 3/N-terminal" evidence="5">
    <location>
        <begin position="41"/>
        <end position="270"/>
    </location>
</feature>
<reference evidence="6 7" key="1">
    <citation type="submission" date="2018-09" db="EMBL/GenBank/DDBJ databases">
        <authorList>
            <person name="Grouzdev D.S."/>
            <person name="Krutkina M.S."/>
        </authorList>
    </citation>
    <scope>NUCLEOTIDE SEQUENCE [LARGE SCALE GENOMIC DNA]</scope>
    <source>
        <strain evidence="6 7">RmlP001</strain>
    </source>
</reference>
<keyword evidence="2" id="KW-0813">Transport</keyword>
<dbReference type="OrthoDB" id="9777941at2"/>
<keyword evidence="3 4" id="KW-0732">Signal</keyword>
<dbReference type="SUPFAM" id="SSF53850">
    <property type="entry name" value="Periplasmic binding protein-like II"/>
    <property type="match status" value="1"/>
</dbReference>
<dbReference type="AlphaFoldDB" id="A0A4Q2RHU0"/>
<name>A0A4Q2RHU0_9HYPH</name>
<reference evidence="6 7" key="2">
    <citation type="submission" date="2019-02" db="EMBL/GenBank/DDBJ databases">
        <title>'Lichenibacterium ramalinii' gen. nov. sp. nov., 'Lichenibacterium minor' gen. nov. sp. nov.</title>
        <authorList>
            <person name="Pankratov T."/>
        </authorList>
    </citation>
    <scope>NUCLEOTIDE SEQUENCE [LARGE SCALE GENOMIC DNA]</scope>
    <source>
        <strain evidence="6 7">RmlP001</strain>
    </source>
</reference>
<gene>
    <name evidence="6" type="ORF">D3272_03395</name>
</gene>
<evidence type="ECO:0000259" key="5">
    <source>
        <dbReference type="SMART" id="SM00062"/>
    </source>
</evidence>
<comment type="caution">
    <text evidence="6">The sequence shown here is derived from an EMBL/GenBank/DDBJ whole genome shotgun (WGS) entry which is preliminary data.</text>
</comment>
<proteinExistence type="inferred from homology"/>
<dbReference type="Gene3D" id="3.40.190.10">
    <property type="entry name" value="Periplasmic binding protein-like II"/>
    <property type="match status" value="2"/>
</dbReference>
<evidence type="ECO:0000256" key="1">
    <source>
        <dbReference type="ARBA" id="ARBA00010333"/>
    </source>
</evidence>
<evidence type="ECO:0000256" key="4">
    <source>
        <dbReference type="SAM" id="SignalP"/>
    </source>
</evidence>
<dbReference type="PANTHER" id="PTHR30085">
    <property type="entry name" value="AMINO ACID ABC TRANSPORTER PERMEASE"/>
    <property type="match status" value="1"/>
</dbReference>
<dbReference type="EMBL" id="QYBC01000002">
    <property type="protein sequence ID" value="RYB07304.1"/>
    <property type="molecule type" value="Genomic_DNA"/>
</dbReference>